<dbReference type="AlphaFoldDB" id="A0A3B4CTD8"/>
<dbReference type="Proteomes" id="UP001501920">
    <property type="component" value="Chromosome 15"/>
</dbReference>
<dbReference type="SUPFAM" id="SSF50494">
    <property type="entry name" value="Trypsin-like serine proteases"/>
    <property type="match status" value="1"/>
</dbReference>
<dbReference type="CDD" id="cd00190">
    <property type="entry name" value="Tryp_SPc"/>
    <property type="match status" value="1"/>
</dbReference>
<keyword evidence="3 6" id="KW-0378">Hydrolase</keyword>
<dbReference type="InterPro" id="IPR018114">
    <property type="entry name" value="TRYPSIN_HIS"/>
</dbReference>
<dbReference type="GeneID" id="108429561"/>
<dbReference type="InterPro" id="IPR043504">
    <property type="entry name" value="Peptidase_S1_PA_chymotrypsin"/>
</dbReference>
<dbReference type="PROSITE" id="PS00135">
    <property type="entry name" value="TRYPSIN_SER"/>
    <property type="match status" value="1"/>
</dbReference>
<protein>
    <recommendedName>
        <fullName evidence="8">Peptidase S1 domain-containing protein</fullName>
    </recommendedName>
</protein>
<evidence type="ECO:0000256" key="3">
    <source>
        <dbReference type="ARBA" id="ARBA00022801"/>
    </source>
</evidence>
<dbReference type="PRINTS" id="PR00722">
    <property type="entry name" value="CHYMOTRYPSIN"/>
</dbReference>
<name>A0A3B4CTD8_PYGNA</name>
<feature type="signal peptide" evidence="7">
    <location>
        <begin position="1"/>
        <end position="19"/>
    </location>
</feature>
<dbReference type="OMA" id="HYTNWYV"/>
<dbReference type="InterPro" id="IPR009003">
    <property type="entry name" value="Peptidase_S1_PA"/>
</dbReference>
<keyword evidence="10" id="KW-1185">Reference proteome</keyword>
<keyword evidence="5" id="KW-1015">Disulfide bond</keyword>
<dbReference type="Gene3D" id="2.40.10.10">
    <property type="entry name" value="Trypsin-like serine proteases"/>
    <property type="match status" value="1"/>
</dbReference>
<evidence type="ECO:0000313" key="9">
    <source>
        <dbReference type="Ensembl" id="ENSPNAP00000013794.1"/>
    </source>
</evidence>
<dbReference type="PANTHER" id="PTHR24271:SF87">
    <property type="entry name" value="ARGININE ESTERASE-LIKE-RELATED"/>
    <property type="match status" value="1"/>
</dbReference>
<dbReference type="GO" id="GO:0004252">
    <property type="term" value="F:serine-type endopeptidase activity"/>
    <property type="evidence" value="ECO:0007669"/>
    <property type="project" value="InterPro"/>
</dbReference>
<reference evidence="9 10" key="1">
    <citation type="submission" date="2020-10" db="EMBL/GenBank/DDBJ databases">
        <title>Pygocentrus nattereri (red-bellied piranha) genome, fPygNat1, primary haplotype.</title>
        <authorList>
            <person name="Myers G."/>
            <person name="Meyer A."/>
            <person name="Karagic N."/>
            <person name="Pippel M."/>
            <person name="Winkler S."/>
            <person name="Tracey A."/>
            <person name="Wood J."/>
            <person name="Formenti G."/>
            <person name="Howe K."/>
            <person name="Fedrigo O."/>
            <person name="Jarvis E.D."/>
        </authorList>
    </citation>
    <scope>NUCLEOTIDE SEQUENCE [LARGE SCALE GENOMIC DNA]</scope>
</reference>
<evidence type="ECO:0000313" key="10">
    <source>
        <dbReference type="Proteomes" id="UP001501920"/>
    </source>
</evidence>
<evidence type="ECO:0000256" key="2">
    <source>
        <dbReference type="ARBA" id="ARBA00022729"/>
    </source>
</evidence>
<evidence type="ECO:0000259" key="8">
    <source>
        <dbReference type="PROSITE" id="PS50240"/>
    </source>
</evidence>
<keyword evidence="1 6" id="KW-0645">Protease</keyword>
<feature type="chain" id="PRO_5017275546" description="Peptidase S1 domain-containing protein" evidence="7">
    <location>
        <begin position="20"/>
        <end position="251"/>
    </location>
</feature>
<dbReference type="PROSITE" id="PS00134">
    <property type="entry name" value="TRYPSIN_HIS"/>
    <property type="match status" value="1"/>
</dbReference>
<dbReference type="InterPro" id="IPR033116">
    <property type="entry name" value="TRYPSIN_SER"/>
</dbReference>
<evidence type="ECO:0000256" key="7">
    <source>
        <dbReference type="SAM" id="SignalP"/>
    </source>
</evidence>
<proteinExistence type="predicted"/>
<keyword evidence="2 7" id="KW-0732">Signal</keyword>
<feature type="domain" description="Peptidase S1" evidence="8">
    <location>
        <begin position="26"/>
        <end position="249"/>
    </location>
</feature>
<keyword evidence="4 6" id="KW-0720">Serine protease</keyword>
<dbReference type="RefSeq" id="XP_017556884.1">
    <property type="nucleotide sequence ID" value="XM_017701395.2"/>
</dbReference>
<dbReference type="InterPro" id="IPR001254">
    <property type="entry name" value="Trypsin_dom"/>
</dbReference>
<dbReference type="SMART" id="SM00020">
    <property type="entry name" value="Tryp_SPc"/>
    <property type="match status" value="1"/>
</dbReference>
<dbReference type="Pfam" id="PF00089">
    <property type="entry name" value="Trypsin"/>
    <property type="match status" value="1"/>
</dbReference>
<reference evidence="9" key="2">
    <citation type="submission" date="2025-08" db="UniProtKB">
        <authorList>
            <consortium name="Ensembl"/>
        </authorList>
    </citation>
    <scope>IDENTIFICATION</scope>
</reference>
<dbReference type="PANTHER" id="PTHR24271">
    <property type="entry name" value="KALLIKREIN-RELATED"/>
    <property type="match status" value="1"/>
</dbReference>
<dbReference type="GO" id="GO:0006508">
    <property type="term" value="P:proteolysis"/>
    <property type="evidence" value="ECO:0007669"/>
    <property type="project" value="UniProtKB-KW"/>
</dbReference>
<evidence type="ECO:0000256" key="1">
    <source>
        <dbReference type="ARBA" id="ARBA00022670"/>
    </source>
</evidence>
<dbReference type="GeneTree" id="ENSGT00910000144271"/>
<dbReference type="InterPro" id="IPR001314">
    <property type="entry name" value="Peptidase_S1A"/>
</dbReference>
<accession>A0A3B4CTD8</accession>
<evidence type="ECO:0000256" key="4">
    <source>
        <dbReference type="ARBA" id="ARBA00022825"/>
    </source>
</evidence>
<organism evidence="9 10">
    <name type="scientific">Pygocentrus nattereri</name>
    <name type="common">Red-bellied piranha</name>
    <dbReference type="NCBI Taxonomy" id="42514"/>
    <lineage>
        <taxon>Eukaryota</taxon>
        <taxon>Metazoa</taxon>
        <taxon>Chordata</taxon>
        <taxon>Craniata</taxon>
        <taxon>Vertebrata</taxon>
        <taxon>Euteleostomi</taxon>
        <taxon>Actinopterygii</taxon>
        <taxon>Neopterygii</taxon>
        <taxon>Teleostei</taxon>
        <taxon>Ostariophysi</taxon>
        <taxon>Characiformes</taxon>
        <taxon>Characoidei</taxon>
        <taxon>Pygocentrus</taxon>
    </lineage>
</organism>
<evidence type="ECO:0000256" key="6">
    <source>
        <dbReference type="RuleBase" id="RU363034"/>
    </source>
</evidence>
<reference evidence="9" key="3">
    <citation type="submission" date="2025-09" db="UniProtKB">
        <authorList>
            <consortium name="Ensembl"/>
        </authorList>
    </citation>
    <scope>IDENTIFICATION</scope>
</reference>
<dbReference type="Ensembl" id="ENSPNAT00000021493.2">
    <property type="protein sequence ID" value="ENSPNAP00000013794.1"/>
    <property type="gene ID" value="ENSPNAG00000019675.2"/>
</dbReference>
<dbReference type="STRING" id="42514.ENSPNAP00000013794"/>
<dbReference type="PROSITE" id="PS50240">
    <property type="entry name" value="TRYPSIN_DOM"/>
    <property type="match status" value="1"/>
</dbReference>
<sequence>MTLISLFLLAALLPYLSHSASVEVGIVNGTEVKPHSRPYMVSIQKKRKHVCGGFLVSEKFVMTAAHCRKKIKQLTVVLGAHDLSNKKDGSIRMKVKKYYRHPDYNIDTHDNDIMLLKLRGRAKKSKTVNWISIPKRNEDIKTNTVCSVAGWGRTGSFKSGSNRLLETKITIVAKKQCKKLWENYLTRRMVCAVHPGGSCKGDSGGPLVCGDIAVGIVSFGQKNMCDAPTKPKIFAKISAFLPWIKSIIGKV</sequence>
<dbReference type="FunFam" id="2.40.10.10:FF:000120">
    <property type="entry name" value="Putative serine protease"/>
    <property type="match status" value="1"/>
</dbReference>
<dbReference type="OrthoDB" id="5597713at2759"/>
<evidence type="ECO:0000256" key="5">
    <source>
        <dbReference type="ARBA" id="ARBA00023157"/>
    </source>
</evidence>